<reference evidence="2 3" key="1">
    <citation type="submission" date="2018-04" db="EMBL/GenBank/DDBJ databases">
        <title>Genomic Encyclopedia of Type Strains, Phase IV (KMG-IV): sequencing the most valuable type-strain genomes for metagenomic binning, comparative biology and taxonomic classification.</title>
        <authorList>
            <person name="Goeker M."/>
        </authorList>
    </citation>
    <scope>NUCLEOTIDE SEQUENCE [LARGE SCALE GENOMIC DNA]</scope>
    <source>
        <strain evidence="2 3">DSM 28795</strain>
    </source>
</reference>
<evidence type="ECO:0000313" key="3">
    <source>
        <dbReference type="Proteomes" id="UP000245433"/>
    </source>
</evidence>
<organism evidence="2 3">
    <name type="scientific">Convivina intestini</name>
    <dbReference type="NCBI Taxonomy" id="1505726"/>
    <lineage>
        <taxon>Bacteria</taxon>
        <taxon>Bacillati</taxon>
        <taxon>Bacillota</taxon>
        <taxon>Bacilli</taxon>
        <taxon>Lactobacillales</taxon>
        <taxon>Lactobacillaceae</taxon>
        <taxon>Convivina</taxon>
    </lineage>
</organism>
<accession>A0A2U1DES4</accession>
<proteinExistence type="predicted"/>
<keyword evidence="1" id="KW-0472">Membrane</keyword>
<name>A0A2U1DES4_9LACO</name>
<dbReference type="SUPFAM" id="SSF50475">
    <property type="entry name" value="FMN-binding split barrel"/>
    <property type="match status" value="1"/>
</dbReference>
<protein>
    <submittedName>
        <fullName evidence="2">Pyridoxamine 5'-phosphate oxidase</fullName>
    </submittedName>
</protein>
<dbReference type="EMBL" id="QEKT01000001">
    <property type="protein sequence ID" value="PVY86185.1"/>
    <property type="molecule type" value="Genomic_DNA"/>
</dbReference>
<sequence length="209" mass="23728">MYLKRFVQLFVVFFVTIVLSEWLASVLKLNSLGIRIIFVTIIGYLLLTIPLTILTILKNQRKFGKNDSASAQVTHFRELLQNGSNLIALATVNQAGQLATSVITFKEAHNNDNVLYLVSDWQSTRVKNLQANSTAAFTTWYDDKTGQRISSNQLTIKVLTEQEAEIEIKHHPEILDLAENARKQAVIKITLQSVLVESFQRQPEIIKWS</sequence>
<keyword evidence="3" id="KW-1185">Reference proteome</keyword>
<feature type="transmembrane region" description="Helical" evidence="1">
    <location>
        <begin position="36"/>
        <end position="57"/>
    </location>
</feature>
<dbReference type="InterPro" id="IPR012349">
    <property type="entry name" value="Split_barrel_FMN-bd"/>
</dbReference>
<dbReference type="Proteomes" id="UP000245433">
    <property type="component" value="Unassembled WGS sequence"/>
</dbReference>
<dbReference type="Gene3D" id="2.30.110.10">
    <property type="entry name" value="Electron Transport, Fmn-binding Protein, Chain A"/>
    <property type="match status" value="1"/>
</dbReference>
<evidence type="ECO:0000313" key="2">
    <source>
        <dbReference type="EMBL" id="PVY86185.1"/>
    </source>
</evidence>
<evidence type="ECO:0000256" key="1">
    <source>
        <dbReference type="SAM" id="Phobius"/>
    </source>
</evidence>
<dbReference type="OrthoDB" id="2242642at2"/>
<keyword evidence="1" id="KW-1133">Transmembrane helix</keyword>
<comment type="caution">
    <text evidence="2">The sequence shown here is derived from an EMBL/GenBank/DDBJ whole genome shotgun (WGS) entry which is preliminary data.</text>
</comment>
<dbReference type="AlphaFoldDB" id="A0A2U1DES4"/>
<keyword evidence="1" id="KW-0812">Transmembrane</keyword>
<gene>
    <name evidence="2" type="ORF">C7384_10198</name>
</gene>
<dbReference type="RefSeq" id="WP_089937365.1">
    <property type="nucleotide sequence ID" value="NZ_CAKOEW010000004.1"/>
</dbReference>